<keyword evidence="8" id="KW-1133">Transmembrane helix</keyword>
<comment type="subcellular location">
    <subcellularLocation>
        <location evidence="1 12">Golgi apparatus</location>
        <location evidence="1 12">Golgi stack membrane</location>
        <topology evidence="1 12">Single-pass type II membrane protein</topology>
    </subcellularLocation>
</comment>
<keyword evidence="7" id="KW-0735">Signal-anchor</keyword>
<dbReference type="AlphaFoldDB" id="A0A9N9MQK5"/>
<keyword evidence="4 12" id="KW-0328">Glycosyltransferase</keyword>
<feature type="region of interest" description="Disordered" evidence="13">
    <location>
        <begin position="58"/>
        <end position="86"/>
    </location>
</feature>
<keyword evidence="5 12" id="KW-0808">Transferase</keyword>
<dbReference type="EMBL" id="OU892281">
    <property type="protein sequence ID" value="CAG9768581.1"/>
    <property type="molecule type" value="Genomic_DNA"/>
</dbReference>
<feature type="domain" description="Fucosyltransferase C-terminal" evidence="14">
    <location>
        <begin position="252"/>
        <end position="425"/>
    </location>
</feature>
<organism evidence="16 17">
    <name type="scientific">Ceutorhynchus assimilis</name>
    <name type="common">cabbage seed weevil</name>
    <dbReference type="NCBI Taxonomy" id="467358"/>
    <lineage>
        <taxon>Eukaryota</taxon>
        <taxon>Metazoa</taxon>
        <taxon>Ecdysozoa</taxon>
        <taxon>Arthropoda</taxon>
        <taxon>Hexapoda</taxon>
        <taxon>Insecta</taxon>
        <taxon>Pterygota</taxon>
        <taxon>Neoptera</taxon>
        <taxon>Endopterygota</taxon>
        <taxon>Coleoptera</taxon>
        <taxon>Polyphaga</taxon>
        <taxon>Cucujiformia</taxon>
        <taxon>Curculionidae</taxon>
        <taxon>Ceutorhynchinae</taxon>
        <taxon>Ceutorhynchus</taxon>
    </lineage>
</organism>
<dbReference type="Pfam" id="PF17039">
    <property type="entry name" value="Glyco_tran_10_N"/>
    <property type="match status" value="1"/>
</dbReference>
<protein>
    <recommendedName>
        <fullName evidence="12">Fucosyltransferase</fullName>
        <ecNumber evidence="12">2.4.1.-</ecNumber>
    </recommendedName>
</protein>
<keyword evidence="9 12" id="KW-0333">Golgi apparatus</keyword>
<evidence type="ECO:0000256" key="9">
    <source>
        <dbReference type="ARBA" id="ARBA00023034"/>
    </source>
</evidence>
<evidence type="ECO:0000313" key="16">
    <source>
        <dbReference type="EMBL" id="CAG9768581.1"/>
    </source>
</evidence>
<evidence type="ECO:0000256" key="4">
    <source>
        <dbReference type="ARBA" id="ARBA00022676"/>
    </source>
</evidence>
<evidence type="ECO:0000256" key="3">
    <source>
        <dbReference type="ARBA" id="ARBA00008919"/>
    </source>
</evidence>
<dbReference type="Gene3D" id="3.40.50.11660">
    <property type="entry name" value="Glycosyl transferase family 10, C-terminal domain"/>
    <property type="match status" value="1"/>
</dbReference>
<dbReference type="InterPro" id="IPR001503">
    <property type="entry name" value="Glyco_trans_10"/>
</dbReference>
<keyword evidence="17" id="KW-1185">Reference proteome</keyword>
<dbReference type="PANTHER" id="PTHR48438">
    <property type="entry name" value="ALPHA-(1,3)-FUCOSYLTRANSFERASE C-RELATED"/>
    <property type="match status" value="1"/>
</dbReference>
<proteinExistence type="inferred from homology"/>
<evidence type="ECO:0000256" key="13">
    <source>
        <dbReference type="SAM" id="MobiDB-lite"/>
    </source>
</evidence>
<evidence type="ECO:0000313" key="17">
    <source>
        <dbReference type="Proteomes" id="UP001152799"/>
    </source>
</evidence>
<evidence type="ECO:0000256" key="7">
    <source>
        <dbReference type="ARBA" id="ARBA00022968"/>
    </source>
</evidence>
<evidence type="ECO:0000256" key="8">
    <source>
        <dbReference type="ARBA" id="ARBA00022989"/>
    </source>
</evidence>
<comment type="pathway">
    <text evidence="2">Protein modification; protein glycosylation.</text>
</comment>
<evidence type="ECO:0000256" key="10">
    <source>
        <dbReference type="ARBA" id="ARBA00023136"/>
    </source>
</evidence>
<feature type="domain" description="Fucosyltransferase N-terminal" evidence="15">
    <location>
        <begin position="131"/>
        <end position="230"/>
    </location>
</feature>
<evidence type="ECO:0000256" key="5">
    <source>
        <dbReference type="ARBA" id="ARBA00022679"/>
    </source>
</evidence>
<evidence type="ECO:0000256" key="6">
    <source>
        <dbReference type="ARBA" id="ARBA00022692"/>
    </source>
</evidence>
<dbReference type="GO" id="GO:0008417">
    <property type="term" value="F:fucosyltransferase activity"/>
    <property type="evidence" value="ECO:0007669"/>
    <property type="project" value="InterPro"/>
</dbReference>
<evidence type="ECO:0000256" key="12">
    <source>
        <dbReference type="RuleBase" id="RU003832"/>
    </source>
</evidence>
<evidence type="ECO:0000256" key="2">
    <source>
        <dbReference type="ARBA" id="ARBA00004922"/>
    </source>
</evidence>
<keyword evidence="10" id="KW-0472">Membrane</keyword>
<dbReference type="FunFam" id="3.40.50.11660:FF:000004">
    <property type="entry name" value="Glycoprotein 3-alpha-L-fucosyltransferase A"/>
    <property type="match status" value="1"/>
</dbReference>
<dbReference type="InterPro" id="IPR055270">
    <property type="entry name" value="Glyco_tran_10_C"/>
</dbReference>
<reference evidence="16" key="1">
    <citation type="submission" date="2022-01" db="EMBL/GenBank/DDBJ databases">
        <authorList>
            <person name="King R."/>
        </authorList>
    </citation>
    <scope>NUCLEOTIDE SEQUENCE</scope>
</reference>
<evidence type="ECO:0000259" key="14">
    <source>
        <dbReference type="Pfam" id="PF00852"/>
    </source>
</evidence>
<dbReference type="InterPro" id="IPR038577">
    <property type="entry name" value="GT10-like_C_sf"/>
</dbReference>
<evidence type="ECO:0000259" key="15">
    <source>
        <dbReference type="Pfam" id="PF17039"/>
    </source>
</evidence>
<comment type="similarity">
    <text evidence="3 12">Belongs to the glycosyltransferase 10 family.</text>
</comment>
<dbReference type="OrthoDB" id="427096at2759"/>
<dbReference type="Pfam" id="PF00852">
    <property type="entry name" value="Glyco_transf_10"/>
    <property type="match status" value="1"/>
</dbReference>
<gene>
    <name evidence="16" type="ORF">CEUTPL_LOCUS9109</name>
</gene>
<dbReference type="Proteomes" id="UP001152799">
    <property type="component" value="Chromosome 5"/>
</dbReference>
<dbReference type="EC" id="2.4.1.-" evidence="12"/>
<accession>A0A9N9MQK5</accession>
<evidence type="ECO:0000256" key="1">
    <source>
        <dbReference type="ARBA" id="ARBA00004447"/>
    </source>
</evidence>
<dbReference type="PANTHER" id="PTHR48438:SF1">
    <property type="entry name" value="ALPHA-(1,3)-FUCOSYLTRANSFERASE C-RELATED"/>
    <property type="match status" value="1"/>
</dbReference>
<dbReference type="GO" id="GO:0032580">
    <property type="term" value="C:Golgi cisterna membrane"/>
    <property type="evidence" value="ECO:0007669"/>
    <property type="project" value="UniProtKB-SubCell"/>
</dbReference>
<dbReference type="InterPro" id="IPR031481">
    <property type="entry name" value="Glyco_tran_10_N"/>
</dbReference>
<keyword evidence="11" id="KW-0325">Glycoprotein</keyword>
<sequence length="443" mass="50979">MPPRLTPRKFFLTFLVVIGVTLLVGSKFNFSYFSNGTKSHHLDSKNNNGVEDLTQQGLEEEKEEIKNEELLEDEKEPSNPPEKAYFFTGGTLYPTKTKGPARLFPEQADGDRIVDQLMYVPEDYQGYDTPEKTILLYSGLGSWGQKGGSGTFHQCPVSRCSLTADRSRAADADAILFKDHVALPGVDRPMNQAWILYHLECPYHTQSVKIPDSINWTATYRRDSDIVAPYERWTYFDPEVKQQVQNKDYSVNKTKKVAWFVSNCGARNNRLQYARELGKYIEVDIYGGCGSFKCPRSDDKKCFTILESDYKFYLAFENSNCRDYITEKMFVNGLGHDILPIVMGARPEDYQKSAPEGSYIHVDEFSGPEELAAYLHRLDNDNTLYNSYFKWKGTGEFINTYFWCRLCAMLHSPQVPRHYEDVNDWWRGPGICTTKSWRNAEFV</sequence>
<name>A0A9N9MQK5_9CUCU</name>
<keyword evidence="6 12" id="KW-0812">Transmembrane</keyword>
<dbReference type="SUPFAM" id="SSF53756">
    <property type="entry name" value="UDP-Glycosyltransferase/glycogen phosphorylase"/>
    <property type="match status" value="1"/>
</dbReference>
<evidence type="ECO:0000256" key="11">
    <source>
        <dbReference type="ARBA" id="ARBA00023180"/>
    </source>
</evidence>